<sequence length="65" mass="7529">MPPTNQLIEGCGSPCGWTGYYSSKNSRRHILRRAYPFRHTCLESRTPLVKHDLARRKILPDVPHL</sequence>
<evidence type="ECO:0000313" key="1">
    <source>
        <dbReference type="EMBL" id="PON99120.1"/>
    </source>
</evidence>
<dbReference type="InParanoid" id="A0A2P5FMX1"/>
<comment type="caution">
    <text evidence="1">The sequence shown here is derived from an EMBL/GenBank/DDBJ whole genome shotgun (WGS) entry which is preliminary data.</text>
</comment>
<name>A0A2P5FMX1_TREOI</name>
<dbReference type="AlphaFoldDB" id="A0A2P5FMX1"/>
<protein>
    <submittedName>
        <fullName evidence="1">Uncharacterized protein</fullName>
    </submittedName>
</protein>
<reference evidence="2" key="1">
    <citation type="submission" date="2016-06" db="EMBL/GenBank/DDBJ databases">
        <title>Parallel loss of symbiosis genes in relatives of nitrogen-fixing non-legume Parasponia.</title>
        <authorList>
            <person name="Van Velzen R."/>
            <person name="Holmer R."/>
            <person name="Bu F."/>
            <person name="Rutten L."/>
            <person name="Van Zeijl A."/>
            <person name="Liu W."/>
            <person name="Santuari L."/>
            <person name="Cao Q."/>
            <person name="Sharma T."/>
            <person name="Shen D."/>
            <person name="Roswanjaya Y."/>
            <person name="Wardhani T."/>
            <person name="Kalhor M.S."/>
            <person name="Jansen J."/>
            <person name="Van den Hoogen J."/>
            <person name="Gungor B."/>
            <person name="Hartog M."/>
            <person name="Hontelez J."/>
            <person name="Verver J."/>
            <person name="Yang W.-C."/>
            <person name="Schijlen E."/>
            <person name="Repin R."/>
            <person name="Schilthuizen M."/>
            <person name="Schranz E."/>
            <person name="Heidstra R."/>
            <person name="Miyata K."/>
            <person name="Fedorova E."/>
            <person name="Kohlen W."/>
            <person name="Bisseling T."/>
            <person name="Smit S."/>
            <person name="Geurts R."/>
        </authorList>
    </citation>
    <scope>NUCLEOTIDE SEQUENCE [LARGE SCALE GENOMIC DNA]</scope>
    <source>
        <strain evidence="2">cv. RG33-2</strain>
    </source>
</reference>
<organism evidence="1 2">
    <name type="scientific">Trema orientale</name>
    <name type="common">Charcoal tree</name>
    <name type="synonym">Celtis orientalis</name>
    <dbReference type="NCBI Taxonomy" id="63057"/>
    <lineage>
        <taxon>Eukaryota</taxon>
        <taxon>Viridiplantae</taxon>
        <taxon>Streptophyta</taxon>
        <taxon>Embryophyta</taxon>
        <taxon>Tracheophyta</taxon>
        <taxon>Spermatophyta</taxon>
        <taxon>Magnoliopsida</taxon>
        <taxon>eudicotyledons</taxon>
        <taxon>Gunneridae</taxon>
        <taxon>Pentapetalae</taxon>
        <taxon>rosids</taxon>
        <taxon>fabids</taxon>
        <taxon>Rosales</taxon>
        <taxon>Cannabaceae</taxon>
        <taxon>Trema</taxon>
    </lineage>
</organism>
<gene>
    <name evidence="1" type="ORF">TorRG33x02_049800</name>
</gene>
<accession>A0A2P5FMX1</accession>
<proteinExistence type="predicted"/>
<dbReference type="EMBL" id="JXTC01000020">
    <property type="protein sequence ID" value="PON99120.1"/>
    <property type="molecule type" value="Genomic_DNA"/>
</dbReference>
<dbReference type="Proteomes" id="UP000237000">
    <property type="component" value="Unassembled WGS sequence"/>
</dbReference>
<feature type="non-terminal residue" evidence="1">
    <location>
        <position position="65"/>
    </location>
</feature>
<keyword evidence="2" id="KW-1185">Reference proteome</keyword>
<evidence type="ECO:0000313" key="2">
    <source>
        <dbReference type="Proteomes" id="UP000237000"/>
    </source>
</evidence>